<comment type="caution">
    <text evidence="11">The sequence shown here is derived from an EMBL/GenBank/DDBJ whole genome shotgun (WGS) entry which is preliminary data.</text>
</comment>
<feature type="domain" description="G-protein coupled receptors family 1 profile" evidence="9">
    <location>
        <begin position="44"/>
        <end position="298"/>
    </location>
</feature>
<dbReference type="Proteomes" id="UP000663874">
    <property type="component" value="Unassembled WGS sequence"/>
</dbReference>
<dbReference type="PANTHER" id="PTHR24243">
    <property type="entry name" value="G-PROTEIN COUPLED RECEPTOR"/>
    <property type="match status" value="1"/>
</dbReference>
<feature type="transmembrane region" description="Helical" evidence="8">
    <location>
        <begin position="29"/>
        <end position="50"/>
    </location>
</feature>
<organism evidence="11 12">
    <name type="scientific">Rotaria sordida</name>
    <dbReference type="NCBI Taxonomy" id="392033"/>
    <lineage>
        <taxon>Eukaryota</taxon>
        <taxon>Metazoa</taxon>
        <taxon>Spiralia</taxon>
        <taxon>Gnathifera</taxon>
        <taxon>Rotifera</taxon>
        <taxon>Eurotatoria</taxon>
        <taxon>Bdelloidea</taxon>
        <taxon>Philodinida</taxon>
        <taxon>Philodinidae</taxon>
        <taxon>Rotaria</taxon>
    </lineage>
</organism>
<dbReference type="SUPFAM" id="SSF81321">
    <property type="entry name" value="Family A G protein-coupled receptor-like"/>
    <property type="match status" value="1"/>
</dbReference>
<dbReference type="EMBL" id="CAJNOU010004418">
    <property type="protein sequence ID" value="CAF1440714.1"/>
    <property type="molecule type" value="Genomic_DNA"/>
</dbReference>
<evidence type="ECO:0000313" key="11">
    <source>
        <dbReference type="EMBL" id="CAF3957797.1"/>
    </source>
</evidence>
<evidence type="ECO:0000256" key="6">
    <source>
        <dbReference type="ARBA" id="ARBA00023170"/>
    </source>
</evidence>
<dbReference type="InterPro" id="IPR017452">
    <property type="entry name" value="GPCR_Rhodpsn_7TM"/>
</dbReference>
<evidence type="ECO:0000256" key="7">
    <source>
        <dbReference type="ARBA" id="ARBA00023224"/>
    </source>
</evidence>
<dbReference type="PANTHER" id="PTHR24243:SF233">
    <property type="entry name" value="THYROTROPIN-RELEASING HORMONE RECEPTOR"/>
    <property type="match status" value="1"/>
</dbReference>
<evidence type="ECO:0000313" key="12">
    <source>
        <dbReference type="Proteomes" id="UP000663874"/>
    </source>
</evidence>
<sequence length="330" mass="38965">MSFNESDDDNIDVQSDSIFFLVDSLIHRYFIHIPLIFIIFGIIGFIGNCFTFLQPTFRSNTCCIYSLCSSFVDIITLFVCLLQVYISDIHHIRLQSTSSKILCKFQMFIFVFFPFWSLDFLLLSIIDRYAFTCSLTSYFHRITRFKMVPWIITISFIRSCILSIHSPILSDLIPDIGCDTKNPLATGILYIIINGLMQPIEMLIFVLLTYKNIWQSRQRVNIVINTNPHRFRKRIIKMISLQVLMTSLISLQWIIMHTYILITRNYSKSTKQLSIETFITTITLYLYYLNNVKSFYCSFFVSSMFRQTFIRALIKLLPEYLQPRRNIIHF</sequence>
<feature type="transmembrane region" description="Helical" evidence="8">
    <location>
        <begin position="62"/>
        <end position="85"/>
    </location>
</feature>
<comment type="subcellular location">
    <subcellularLocation>
        <location evidence="1">Membrane</location>
        <topology evidence="1">Multi-pass membrane protein</topology>
    </subcellularLocation>
</comment>
<feature type="transmembrane region" description="Helical" evidence="8">
    <location>
        <begin position="105"/>
        <end position="126"/>
    </location>
</feature>
<reference evidence="11" key="1">
    <citation type="submission" date="2021-02" db="EMBL/GenBank/DDBJ databases">
        <authorList>
            <person name="Nowell W R."/>
        </authorList>
    </citation>
    <scope>NUCLEOTIDE SEQUENCE</scope>
</reference>
<name>A0A819L9X0_9BILA</name>
<evidence type="ECO:0000256" key="8">
    <source>
        <dbReference type="SAM" id="Phobius"/>
    </source>
</evidence>
<keyword evidence="7" id="KW-0807">Transducer</keyword>
<protein>
    <recommendedName>
        <fullName evidence="9">G-protein coupled receptors family 1 profile domain-containing protein</fullName>
    </recommendedName>
</protein>
<keyword evidence="3 8" id="KW-1133">Transmembrane helix</keyword>
<feature type="transmembrane region" description="Helical" evidence="8">
    <location>
        <begin position="188"/>
        <end position="210"/>
    </location>
</feature>
<accession>A0A819L9X0</accession>
<proteinExistence type="predicted"/>
<dbReference type="Proteomes" id="UP000663889">
    <property type="component" value="Unassembled WGS sequence"/>
</dbReference>
<feature type="transmembrane region" description="Helical" evidence="8">
    <location>
        <begin position="239"/>
        <end position="262"/>
    </location>
</feature>
<keyword evidence="6" id="KW-0675">Receptor</keyword>
<dbReference type="Gene3D" id="1.20.1070.10">
    <property type="entry name" value="Rhodopsin 7-helix transmembrane proteins"/>
    <property type="match status" value="1"/>
</dbReference>
<evidence type="ECO:0000256" key="1">
    <source>
        <dbReference type="ARBA" id="ARBA00004141"/>
    </source>
</evidence>
<evidence type="ECO:0000259" key="9">
    <source>
        <dbReference type="PROSITE" id="PS50262"/>
    </source>
</evidence>
<evidence type="ECO:0000256" key="2">
    <source>
        <dbReference type="ARBA" id="ARBA00022692"/>
    </source>
</evidence>
<evidence type="ECO:0000256" key="4">
    <source>
        <dbReference type="ARBA" id="ARBA00023040"/>
    </source>
</evidence>
<keyword evidence="4" id="KW-0297">G-protein coupled receptor</keyword>
<evidence type="ECO:0000313" key="10">
    <source>
        <dbReference type="EMBL" id="CAF1440714.1"/>
    </source>
</evidence>
<dbReference type="PROSITE" id="PS50262">
    <property type="entry name" value="G_PROTEIN_RECEP_F1_2"/>
    <property type="match status" value="1"/>
</dbReference>
<dbReference type="GO" id="GO:0004930">
    <property type="term" value="F:G protein-coupled receptor activity"/>
    <property type="evidence" value="ECO:0007669"/>
    <property type="project" value="UniProtKB-KW"/>
</dbReference>
<feature type="transmembrane region" description="Helical" evidence="8">
    <location>
        <begin position="147"/>
        <end position="168"/>
    </location>
</feature>
<feature type="transmembrane region" description="Helical" evidence="8">
    <location>
        <begin position="282"/>
        <end position="305"/>
    </location>
</feature>
<keyword evidence="2 8" id="KW-0812">Transmembrane</keyword>
<keyword evidence="5 8" id="KW-0472">Membrane</keyword>
<dbReference type="AlphaFoldDB" id="A0A819L9X0"/>
<evidence type="ECO:0000256" key="5">
    <source>
        <dbReference type="ARBA" id="ARBA00023136"/>
    </source>
</evidence>
<evidence type="ECO:0000256" key="3">
    <source>
        <dbReference type="ARBA" id="ARBA00022989"/>
    </source>
</evidence>
<dbReference type="EMBL" id="CAJOBE010005038">
    <property type="protein sequence ID" value="CAF3957797.1"/>
    <property type="molecule type" value="Genomic_DNA"/>
</dbReference>
<dbReference type="GO" id="GO:0005886">
    <property type="term" value="C:plasma membrane"/>
    <property type="evidence" value="ECO:0007669"/>
    <property type="project" value="TreeGrafter"/>
</dbReference>
<gene>
    <name evidence="11" type="ORF">FNK824_LOCUS23602</name>
    <name evidence="10" type="ORF">SEV965_LOCUS33211</name>
</gene>